<dbReference type="RefSeq" id="WP_147224185.1">
    <property type="nucleotide sequence ID" value="NZ_CAJGYY010000001.1"/>
</dbReference>
<evidence type="ECO:0000256" key="1">
    <source>
        <dbReference type="SAM" id="Phobius"/>
    </source>
</evidence>
<feature type="transmembrane region" description="Helical" evidence="1">
    <location>
        <begin position="73"/>
        <end position="93"/>
    </location>
</feature>
<protein>
    <submittedName>
        <fullName evidence="2">Uncharacterized protein</fullName>
    </submittedName>
</protein>
<evidence type="ECO:0000313" key="3">
    <source>
        <dbReference type="Proteomes" id="UP000321903"/>
    </source>
</evidence>
<feature type="transmembrane region" description="Helical" evidence="1">
    <location>
        <begin position="13"/>
        <end position="33"/>
    </location>
</feature>
<dbReference type="InterPro" id="IPR053771">
    <property type="entry name" value="AciT"/>
</dbReference>
<sequence>MILTVFASNNIEAWSANALLGYGLSMGVVLALILSSQRWLLWYISGGIVYWLSVEGIYSLLLNLLTLSEWHSYVAAMGISWLPIFGWITYRVLRYDTVSPVAEQQRELESTYDSRYIEHTPVYDADFQPRFR</sequence>
<accession>A0A5C7A193</accession>
<dbReference type="EMBL" id="VORZ01000003">
    <property type="protein sequence ID" value="TXD96612.1"/>
    <property type="molecule type" value="Genomic_DNA"/>
</dbReference>
<dbReference type="Proteomes" id="UP000321903">
    <property type="component" value="Unassembled WGS sequence"/>
</dbReference>
<feature type="transmembrane region" description="Helical" evidence="1">
    <location>
        <begin position="40"/>
        <end position="61"/>
    </location>
</feature>
<proteinExistence type="predicted"/>
<dbReference type="OrthoDB" id="6712790at2"/>
<dbReference type="NCBIfam" id="NF045538">
    <property type="entry name" value="AciT"/>
    <property type="match status" value="1"/>
</dbReference>
<comment type="caution">
    <text evidence="2">The sequence shown here is derived from an EMBL/GenBank/DDBJ whole genome shotgun (WGS) entry which is preliminary data.</text>
</comment>
<dbReference type="AlphaFoldDB" id="A0A5C7A193"/>
<keyword evidence="1" id="KW-0472">Membrane</keyword>
<keyword evidence="1" id="KW-1133">Transmembrane helix</keyword>
<organism evidence="2 3">
    <name type="scientific">Psychrobacter frigidicola</name>
    <dbReference type="NCBI Taxonomy" id="45611"/>
    <lineage>
        <taxon>Bacteria</taxon>
        <taxon>Pseudomonadati</taxon>
        <taxon>Pseudomonadota</taxon>
        <taxon>Gammaproteobacteria</taxon>
        <taxon>Moraxellales</taxon>
        <taxon>Moraxellaceae</taxon>
        <taxon>Psychrobacter</taxon>
    </lineage>
</organism>
<keyword evidence="1" id="KW-0812">Transmembrane</keyword>
<gene>
    <name evidence="2" type="ORF">ES754_09365</name>
</gene>
<name>A0A5C7A193_9GAMM</name>
<reference evidence="2 3" key="1">
    <citation type="submission" date="2019-08" db="EMBL/GenBank/DDBJ databases">
        <title>Genome sequence of Psychrobacter frigidicola ACAM304 (type strain).</title>
        <authorList>
            <person name="Bowman J.P."/>
        </authorList>
    </citation>
    <scope>NUCLEOTIDE SEQUENCE [LARGE SCALE GENOMIC DNA]</scope>
    <source>
        <strain evidence="2 3">ACAM 304</strain>
    </source>
</reference>
<evidence type="ECO:0000313" key="2">
    <source>
        <dbReference type="EMBL" id="TXD96612.1"/>
    </source>
</evidence>
<keyword evidence="3" id="KW-1185">Reference proteome</keyword>